<comment type="caution">
    <text evidence="2">The sequence shown here is derived from an EMBL/GenBank/DDBJ whole genome shotgun (WGS) entry which is preliminary data.</text>
</comment>
<dbReference type="Proteomes" id="UP000628854">
    <property type="component" value="Unassembled WGS sequence"/>
</dbReference>
<accession>A0ABQ1JTJ5</accession>
<evidence type="ECO:0000313" key="3">
    <source>
        <dbReference type="Proteomes" id="UP000628854"/>
    </source>
</evidence>
<feature type="chain" id="PRO_5046575242" description="DUF4410 domain-containing protein" evidence="1">
    <location>
        <begin position="20"/>
        <end position="157"/>
    </location>
</feature>
<sequence length="157" mass="17112">MKTFLIAIAAASLAPLAYAAEINIGYSTDFEEKLVDDYGTREGEKLIADIRKDIEHAFQKAGIDPAKVSVTIVDAKPNRPTMQQLSDNPGLDALRSKSIGGMTLKGTAYDASGTVIGELEYDWYEHDIRQVVAAGVWHDANRASRNFAKRLAEQLAG</sequence>
<dbReference type="EMBL" id="BMKF01000002">
    <property type="protein sequence ID" value="GGB76490.1"/>
    <property type="molecule type" value="Genomic_DNA"/>
</dbReference>
<name>A0ABQ1JTJ5_9PROT</name>
<evidence type="ECO:0000313" key="2">
    <source>
        <dbReference type="EMBL" id="GGB76490.1"/>
    </source>
</evidence>
<organism evidence="2 3">
    <name type="scientific">Henriciella pelagia</name>
    <dbReference type="NCBI Taxonomy" id="1977912"/>
    <lineage>
        <taxon>Bacteria</taxon>
        <taxon>Pseudomonadati</taxon>
        <taxon>Pseudomonadota</taxon>
        <taxon>Alphaproteobacteria</taxon>
        <taxon>Hyphomonadales</taxon>
        <taxon>Hyphomonadaceae</taxon>
        <taxon>Henriciella</taxon>
    </lineage>
</organism>
<feature type="signal peptide" evidence="1">
    <location>
        <begin position="1"/>
        <end position="19"/>
    </location>
</feature>
<protein>
    <recommendedName>
        <fullName evidence="4">DUF4410 domain-containing protein</fullName>
    </recommendedName>
</protein>
<keyword evidence="3" id="KW-1185">Reference proteome</keyword>
<proteinExistence type="predicted"/>
<reference evidence="3" key="1">
    <citation type="journal article" date="2019" name="Int. J. Syst. Evol. Microbiol.">
        <title>The Global Catalogue of Microorganisms (GCM) 10K type strain sequencing project: providing services to taxonomists for standard genome sequencing and annotation.</title>
        <authorList>
            <consortium name="The Broad Institute Genomics Platform"/>
            <consortium name="The Broad Institute Genome Sequencing Center for Infectious Disease"/>
            <person name="Wu L."/>
            <person name="Ma J."/>
        </authorList>
    </citation>
    <scope>NUCLEOTIDE SEQUENCE [LARGE SCALE GENOMIC DNA]</scope>
    <source>
        <strain evidence="3">CGMCC 1.15928</strain>
    </source>
</reference>
<gene>
    <name evidence="2" type="ORF">GCM10011503_26590</name>
</gene>
<evidence type="ECO:0000256" key="1">
    <source>
        <dbReference type="SAM" id="SignalP"/>
    </source>
</evidence>
<evidence type="ECO:0008006" key="4">
    <source>
        <dbReference type="Google" id="ProtNLM"/>
    </source>
</evidence>
<dbReference type="RefSeq" id="WP_084391234.1">
    <property type="nucleotide sequence ID" value="NZ_BMKF01000002.1"/>
</dbReference>
<keyword evidence="1" id="KW-0732">Signal</keyword>